<comment type="similarity">
    <text evidence="2">Belongs to the FliR/MopE/SpaR family.</text>
</comment>
<dbReference type="GO" id="GO:0005886">
    <property type="term" value="C:plasma membrane"/>
    <property type="evidence" value="ECO:0007669"/>
    <property type="project" value="UniProtKB-SubCell"/>
</dbReference>
<evidence type="ECO:0000256" key="1">
    <source>
        <dbReference type="ARBA" id="ARBA00004651"/>
    </source>
</evidence>
<dbReference type="InterPro" id="IPR002010">
    <property type="entry name" value="T3SS_IM_R"/>
</dbReference>
<dbReference type="PRINTS" id="PR00953">
    <property type="entry name" value="TYPE3IMRPROT"/>
</dbReference>
<keyword evidence="5 7" id="KW-1133">Transmembrane helix</keyword>
<dbReference type="GO" id="GO:0006605">
    <property type="term" value="P:protein targeting"/>
    <property type="evidence" value="ECO:0007669"/>
    <property type="project" value="InterPro"/>
</dbReference>
<keyword evidence="8" id="KW-0969">Cilium</keyword>
<protein>
    <submittedName>
        <fullName evidence="8">Flagellar biosynthetic protein FliR</fullName>
    </submittedName>
</protein>
<evidence type="ECO:0000256" key="4">
    <source>
        <dbReference type="ARBA" id="ARBA00022692"/>
    </source>
</evidence>
<dbReference type="AlphaFoldDB" id="A0A1M5VRU3"/>
<evidence type="ECO:0000256" key="7">
    <source>
        <dbReference type="SAM" id="Phobius"/>
    </source>
</evidence>
<gene>
    <name evidence="8" type="ORF">SAMN04488044_3233</name>
</gene>
<dbReference type="PANTHER" id="PTHR30065">
    <property type="entry name" value="FLAGELLAR BIOSYNTHETIC PROTEIN FLIR"/>
    <property type="match status" value="1"/>
</dbReference>
<evidence type="ECO:0000256" key="5">
    <source>
        <dbReference type="ARBA" id="ARBA00022989"/>
    </source>
</evidence>
<evidence type="ECO:0000313" key="8">
    <source>
        <dbReference type="EMBL" id="SHH77979.1"/>
    </source>
</evidence>
<feature type="transmembrane region" description="Helical" evidence="7">
    <location>
        <begin position="144"/>
        <end position="166"/>
    </location>
</feature>
<evidence type="ECO:0000313" key="9">
    <source>
        <dbReference type="Proteomes" id="UP000184211"/>
    </source>
</evidence>
<dbReference type="OrthoDB" id="9779817at2"/>
<evidence type="ECO:0000256" key="6">
    <source>
        <dbReference type="ARBA" id="ARBA00023136"/>
    </source>
</evidence>
<comment type="subcellular location">
    <subcellularLocation>
        <location evidence="1">Cell membrane</location>
        <topology evidence="1">Multi-pass membrane protein</topology>
    </subcellularLocation>
</comment>
<dbReference type="EMBL" id="FQWM01000009">
    <property type="protein sequence ID" value="SHH77979.1"/>
    <property type="molecule type" value="Genomic_DNA"/>
</dbReference>
<evidence type="ECO:0000256" key="2">
    <source>
        <dbReference type="ARBA" id="ARBA00009772"/>
    </source>
</evidence>
<dbReference type="Proteomes" id="UP000184211">
    <property type="component" value="Unassembled WGS sequence"/>
</dbReference>
<keyword evidence="8" id="KW-0966">Cell projection</keyword>
<feature type="transmembrane region" description="Helical" evidence="7">
    <location>
        <begin position="178"/>
        <end position="199"/>
    </location>
</feature>
<evidence type="ECO:0000256" key="3">
    <source>
        <dbReference type="ARBA" id="ARBA00022475"/>
    </source>
</evidence>
<dbReference type="RefSeq" id="WP_072794067.1">
    <property type="nucleotide sequence ID" value="NZ_FQWM01000009.1"/>
</dbReference>
<keyword evidence="8" id="KW-0282">Flagellum</keyword>
<reference evidence="9" key="1">
    <citation type="submission" date="2016-11" db="EMBL/GenBank/DDBJ databases">
        <authorList>
            <person name="Varghese N."/>
            <person name="Submissions S."/>
        </authorList>
    </citation>
    <scope>NUCLEOTIDE SEQUENCE [LARGE SCALE GENOMIC DNA]</scope>
    <source>
        <strain evidence="9">DSM 28223</strain>
    </source>
</reference>
<feature type="transmembrane region" description="Helical" evidence="7">
    <location>
        <begin position="211"/>
        <end position="231"/>
    </location>
</feature>
<dbReference type="STRING" id="870908.SAMN04488044_3233"/>
<keyword evidence="4 7" id="KW-0812">Transmembrane</keyword>
<accession>A0A1M5VRU3</accession>
<name>A0A1M5VRU3_9RHOB</name>
<proteinExistence type="inferred from homology"/>
<feature type="transmembrane region" description="Helical" evidence="7">
    <location>
        <begin position="40"/>
        <end position="62"/>
    </location>
</feature>
<feature type="transmembrane region" description="Helical" evidence="7">
    <location>
        <begin position="6"/>
        <end position="28"/>
    </location>
</feature>
<dbReference type="Pfam" id="PF01311">
    <property type="entry name" value="Bac_export_1"/>
    <property type="match status" value="1"/>
</dbReference>
<keyword evidence="9" id="KW-1185">Reference proteome</keyword>
<keyword evidence="6 7" id="KW-0472">Membrane</keyword>
<dbReference type="PANTHER" id="PTHR30065:SF8">
    <property type="entry name" value="FLAGELLAR BIOSYNTHETIC PROTEIN FLIR"/>
    <property type="match status" value="1"/>
</dbReference>
<organism evidence="8 9">
    <name type="scientific">Cognatishimia maritima</name>
    <dbReference type="NCBI Taxonomy" id="870908"/>
    <lineage>
        <taxon>Bacteria</taxon>
        <taxon>Pseudomonadati</taxon>
        <taxon>Pseudomonadota</taxon>
        <taxon>Alphaproteobacteria</taxon>
        <taxon>Rhodobacterales</taxon>
        <taxon>Paracoccaceae</taxon>
        <taxon>Cognatishimia</taxon>
    </lineage>
</organism>
<feature type="transmembrane region" description="Helical" evidence="7">
    <location>
        <begin position="120"/>
        <end position="138"/>
    </location>
</feature>
<keyword evidence="3" id="KW-1003">Cell membrane</keyword>
<feature type="transmembrane region" description="Helical" evidence="7">
    <location>
        <begin position="68"/>
        <end position="91"/>
    </location>
</feature>
<sequence length="251" mass="26575">MDLNSYIATVLFGYLLVVGRIGSAMMFLPGFGEAQIPVRARLSFALVLCLALYPVVPVVAGAPNTPTAMFLLLMAEITVGVWIGVTARILLSAMDFAGYQVGQVSGLANAFGPSLGSFEGATLVATLLLIATVALIFVTDTHHIILRGMMESYAVFPPGVIFAGDLAKQIVHAGSKSLYIGASIAAPFFVMGVILNLGMGLANRMMPQLPVFFVAAAMLIAVGLFILGVAAPSMIHHWLGEFSSWFGLFRF</sequence>